<sequence>MSARLVVVPMKDPARAKTRLGAVLPPARRARLASLLFTRVLHRLQRAQADATHPFEIATVTASPAIAELAHGLGVRVIPEGATGGLNGAIRQAAGWAVLRGHHGMAVLPGDLAAPTQRDLLALLDRPADPDRVVICASADGGTNALLLPLPARMDFHYGPGSFMAHCAAARAAGLDPETPALASLRHDIDRQEDLSALLTHPLRATLAEVRP</sequence>
<dbReference type="PANTHER" id="PTHR40392">
    <property type="entry name" value="2-PHOSPHO-L-LACTATE GUANYLYLTRANSFERASE"/>
    <property type="match status" value="1"/>
</dbReference>
<dbReference type="SUPFAM" id="SSF53448">
    <property type="entry name" value="Nucleotide-diphospho-sugar transferases"/>
    <property type="match status" value="1"/>
</dbReference>
<dbReference type="EC" id="2.7.7.106" evidence="5"/>
<dbReference type="GO" id="GO:0005525">
    <property type="term" value="F:GTP binding"/>
    <property type="evidence" value="ECO:0007669"/>
    <property type="project" value="UniProtKB-KW"/>
</dbReference>
<dbReference type="EMBL" id="FODE01000009">
    <property type="protein sequence ID" value="SEN56147.1"/>
    <property type="molecule type" value="Genomic_DNA"/>
</dbReference>
<evidence type="ECO:0000256" key="5">
    <source>
        <dbReference type="HAMAP-Rule" id="MF_02114"/>
    </source>
</evidence>
<name>A0A1H8HJJ3_9RHOB</name>
<keyword evidence="4 5" id="KW-0342">GTP-binding</keyword>
<dbReference type="Pfam" id="PF01983">
    <property type="entry name" value="CofC"/>
    <property type="match status" value="1"/>
</dbReference>
<dbReference type="HAMAP" id="MF_02114">
    <property type="entry name" value="CofC"/>
    <property type="match status" value="1"/>
</dbReference>
<comment type="similarity">
    <text evidence="5">Belongs to the CofC family.</text>
</comment>
<comment type="pathway">
    <text evidence="5">Cofactor biosynthesis; coenzyme F420 biosynthesis.</text>
</comment>
<keyword evidence="7" id="KW-1185">Reference proteome</keyword>
<accession>A0A1H8HJJ3</accession>
<dbReference type="UniPathway" id="UPA00071"/>
<evidence type="ECO:0000313" key="6">
    <source>
        <dbReference type="EMBL" id="SEN56147.1"/>
    </source>
</evidence>
<protein>
    <recommendedName>
        <fullName evidence="5">3-phospho-D-glycerate guanylyltransferase</fullName>
        <shortName evidence="5">3PG guanylyltransferase</shortName>
        <ecNumber evidence="5">2.7.7.106</ecNumber>
    </recommendedName>
</protein>
<dbReference type="OrthoDB" id="6334386at2"/>
<dbReference type="AlphaFoldDB" id="A0A1H8HJJ3"/>
<proteinExistence type="inferred from homology"/>
<dbReference type="Proteomes" id="UP000199054">
    <property type="component" value="Unassembled WGS sequence"/>
</dbReference>
<dbReference type="STRING" id="34002.SAMN04489859_1009108"/>
<evidence type="ECO:0000256" key="3">
    <source>
        <dbReference type="ARBA" id="ARBA00022741"/>
    </source>
</evidence>
<dbReference type="RefSeq" id="WP_090611448.1">
    <property type="nucleotide sequence ID" value="NZ_CP067126.1"/>
</dbReference>
<gene>
    <name evidence="5" type="primary">fbiD</name>
    <name evidence="6" type="ORF">SAMN04489859_1009108</name>
</gene>
<evidence type="ECO:0000256" key="1">
    <source>
        <dbReference type="ARBA" id="ARBA00022679"/>
    </source>
</evidence>
<organism evidence="6 7">
    <name type="scientific">Paracoccus alcaliphilus</name>
    <dbReference type="NCBI Taxonomy" id="34002"/>
    <lineage>
        <taxon>Bacteria</taxon>
        <taxon>Pseudomonadati</taxon>
        <taxon>Pseudomonadota</taxon>
        <taxon>Alphaproteobacteria</taxon>
        <taxon>Rhodobacterales</taxon>
        <taxon>Paracoccaceae</taxon>
        <taxon>Paracoccus</taxon>
    </lineage>
</organism>
<keyword evidence="3 5" id="KW-0547">Nucleotide-binding</keyword>
<dbReference type="Gene3D" id="3.90.550.10">
    <property type="entry name" value="Spore Coat Polysaccharide Biosynthesis Protein SpsA, Chain A"/>
    <property type="match status" value="1"/>
</dbReference>
<dbReference type="InterPro" id="IPR002835">
    <property type="entry name" value="CofC"/>
</dbReference>
<dbReference type="GO" id="GO:0043814">
    <property type="term" value="F:phospholactate guanylyltransferase activity"/>
    <property type="evidence" value="ECO:0007669"/>
    <property type="project" value="InterPro"/>
</dbReference>
<reference evidence="6 7" key="1">
    <citation type="submission" date="2016-10" db="EMBL/GenBank/DDBJ databases">
        <authorList>
            <person name="de Groot N.N."/>
        </authorList>
    </citation>
    <scope>NUCLEOTIDE SEQUENCE [LARGE SCALE GENOMIC DNA]</scope>
    <source>
        <strain evidence="6 7">DSM 8512</strain>
    </source>
</reference>
<comment type="catalytic activity">
    <reaction evidence="5">
        <text>(2R)-3-phosphoglycerate + GTP + H(+) = 3-[(R)-glyceryl]-diphospho-5'-guanosine + diphosphate</text>
        <dbReference type="Rhea" id="RHEA:63440"/>
        <dbReference type="ChEBI" id="CHEBI:15378"/>
        <dbReference type="ChEBI" id="CHEBI:33019"/>
        <dbReference type="ChEBI" id="CHEBI:37565"/>
        <dbReference type="ChEBI" id="CHEBI:58272"/>
        <dbReference type="ChEBI" id="CHEBI:147306"/>
        <dbReference type="EC" id="2.7.7.106"/>
    </reaction>
</comment>
<dbReference type="GO" id="GO:0052645">
    <property type="term" value="P:F420-0 metabolic process"/>
    <property type="evidence" value="ECO:0007669"/>
    <property type="project" value="UniProtKB-UniRule"/>
</dbReference>
<dbReference type="PANTHER" id="PTHR40392:SF1">
    <property type="entry name" value="2-PHOSPHO-L-LACTATE GUANYLYLTRANSFERASE"/>
    <property type="match status" value="1"/>
</dbReference>
<evidence type="ECO:0000313" key="7">
    <source>
        <dbReference type="Proteomes" id="UP000199054"/>
    </source>
</evidence>
<evidence type="ECO:0000256" key="4">
    <source>
        <dbReference type="ARBA" id="ARBA00023134"/>
    </source>
</evidence>
<dbReference type="InterPro" id="IPR029044">
    <property type="entry name" value="Nucleotide-diphossugar_trans"/>
</dbReference>
<comment type="function">
    <text evidence="5">Guanylyltransferase that catalyzes the activation of (2R)-3-phosphoglycerate (3PG) as 3-[(R)-glyceryl]-diphospho-5'-guanosine, via the condensation of 3PG with GTP. It is involved in the biosynthesis of a derivative of the hydride carrier cofactor coenzyme F420, 3PG-F420.</text>
</comment>
<keyword evidence="2 5" id="KW-0548">Nucleotidyltransferase</keyword>
<dbReference type="NCBIfam" id="TIGR03552">
    <property type="entry name" value="F420_cofC"/>
    <property type="match status" value="1"/>
</dbReference>
<evidence type="ECO:0000256" key="2">
    <source>
        <dbReference type="ARBA" id="ARBA00022695"/>
    </source>
</evidence>
<keyword evidence="1 5" id="KW-0808">Transferase</keyword>